<dbReference type="EMBL" id="JAWDIQ010000002">
    <property type="protein sequence ID" value="MDY0409680.1"/>
    <property type="molecule type" value="Genomic_DNA"/>
</dbReference>
<evidence type="ECO:0000256" key="1">
    <source>
        <dbReference type="SAM" id="SignalP"/>
    </source>
</evidence>
<feature type="signal peptide" evidence="1">
    <location>
        <begin position="1"/>
        <end position="24"/>
    </location>
</feature>
<organism evidence="3 4">
    <name type="scientific">Paracerasibacillus soli</name>
    <dbReference type="NCBI Taxonomy" id="480284"/>
    <lineage>
        <taxon>Bacteria</taxon>
        <taxon>Bacillati</taxon>
        <taxon>Bacillota</taxon>
        <taxon>Bacilli</taxon>
        <taxon>Bacillales</taxon>
        <taxon>Bacillaceae</taxon>
        <taxon>Paracerasibacillus</taxon>
    </lineage>
</organism>
<evidence type="ECO:0000259" key="2">
    <source>
        <dbReference type="Pfam" id="PF04069"/>
    </source>
</evidence>
<dbReference type="RefSeq" id="WP_320380470.1">
    <property type="nucleotide sequence ID" value="NZ_JAWDIQ010000002.1"/>
</dbReference>
<protein>
    <submittedName>
        <fullName evidence="3">Glycine betaine ABC transporter substrate-binding protein</fullName>
    </submittedName>
</protein>
<evidence type="ECO:0000313" key="4">
    <source>
        <dbReference type="Proteomes" id="UP001275315"/>
    </source>
</evidence>
<keyword evidence="1" id="KW-0732">Signal</keyword>
<name>A0ABU5CTJ3_9BACI</name>
<accession>A0ABU5CTJ3</accession>
<comment type="caution">
    <text evidence="3">The sequence shown here is derived from an EMBL/GenBank/DDBJ whole genome shotgun (WGS) entry which is preliminary data.</text>
</comment>
<reference evidence="3 4" key="1">
    <citation type="submission" date="2023-10" db="EMBL/GenBank/DDBJ databases">
        <title>Virgibacillus soli CC-YMP-6 genome.</title>
        <authorList>
            <person name="Miliotis G."/>
            <person name="Sengupta P."/>
            <person name="Hameed A."/>
            <person name="Chuvochina M."/>
            <person name="Mcdonagh F."/>
            <person name="Simpson A.C."/>
            <person name="Singh N.K."/>
            <person name="Rekha P.D."/>
            <person name="Raman K."/>
            <person name="Hugenholtz P."/>
            <person name="Venkateswaran K."/>
        </authorList>
    </citation>
    <scope>NUCLEOTIDE SEQUENCE [LARGE SCALE GENOMIC DNA]</scope>
    <source>
        <strain evidence="3 4">CC-YMP-6</strain>
    </source>
</reference>
<feature type="domain" description="ABC-type glycine betaine transport system substrate-binding" evidence="2">
    <location>
        <begin position="29"/>
        <end position="90"/>
    </location>
</feature>
<keyword evidence="4" id="KW-1185">Reference proteome</keyword>
<dbReference type="InterPro" id="IPR007210">
    <property type="entry name" value="ABC_Gly_betaine_transp_sub-bd"/>
</dbReference>
<gene>
    <name evidence="3" type="ORF">RWD45_15275</name>
</gene>
<proteinExistence type="predicted"/>
<dbReference type="PROSITE" id="PS51257">
    <property type="entry name" value="PROKAR_LIPOPROTEIN"/>
    <property type="match status" value="1"/>
</dbReference>
<dbReference type="Gene3D" id="3.40.190.10">
    <property type="entry name" value="Periplasmic binding protein-like II"/>
    <property type="match status" value="1"/>
</dbReference>
<feature type="chain" id="PRO_5046079754" evidence="1">
    <location>
        <begin position="25"/>
        <end position="102"/>
    </location>
</feature>
<evidence type="ECO:0000313" key="3">
    <source>
        <dbReference type="EMBL" id="MDY0409680.1"/>
    </source>
</evidence>
<dbReference type="Pfam" id="PF04069">
    <property type="entry name" value="OpuAC"/>
    <property type="match status" value="1"/>
</dbReference>
<dbReference type="Proteomes" id="UP001275315">
    <property type="component" value="Unassembled WGS sequence"/>
</dbReference>
<dbReference type="SUPFAM" id="SSF53850">
    <property type="entry name" value="Periplasmic binding protein-like II"/>
    <property type="match status" value="1"/>
</dbReference>
<sequence length="102" mass="11297">MKIRYSFVILLSLVLLIGCSSAGADGKLKKIVFADAKWDSIQVHSYIAGKILEAGYGYETELMAGSTAATIQGLRQGDIHVYMEIWTKTYAMFTMKQLTLVI</sequence>